<evidence type="ECO:0000313" key="1">
    <source>
        <dbReference type="EMBL" id="OAG04019.1"/>
    </source>
</evidence>
<dbReference type="EMBL" id="KV441554">
    <property type="protein sequence ID" value="OAG04019.1"/>
    <property type="molecule type" value="Genomic_DNA"/>
</dbReference>
<dbReference type="RefSeq" id="XP_018034384.1">
    <property type="nucleotide sequence ID" value="XM_018187769.1"/>
</dbReference>
<name>A0A177CAZ8_9PLEO</name>
<sequence>MSRKGLIPQARMASFLPPIQEHYSHARPFSAPGPSFLFHPMPSPLTPNSLSDRVCTSPETRSMVTCSQPRPSFLFGSMHSRCRTHPSSLTTPMPVPHLQYLTPSYLTTQSGRSVLAFTVQDFSPSSVRLTCLHRSLLTFRPRTPITVFPLGRKATTQLRCS</sequence>
<reference evidence="1 2" key="1">
    <citation type="submission" date="2016-05" db="EMBL/GenBank/DDBJ databases">
        <title>Comparative analysis of secretome profiles of manganese(II)-oxidizing ascomycete fungi.</title>
        <authorList>
            <consortium name="DOE Joint Genome Institute"/>
            <person name="Zeiner C.A."/>
            <person name="Purvine S.O."/>
            <person name="Zink E.M."/>
            <person name="Wu S."/>
            <person name="Pasa-Tolic L."/>
            <person name="Chaput D.L."/>
            <person name="Haridas S."/>
            <person name="Grigoriev I.V."/>
            <person name="Santelli C.M."/>
            <person name="Hansel C.M."/>
        </authorList>
    </citation>
    <scope>NUCLEOTIDE SEQUENCE [LARGE SCALE GENOMIC DNA]</scope>
    <source>
        <strain evidence="1 2">AP3s5-JAC2a</strain>
    </source>
</reference>
<evidence type="ECO:0000313" key="2">
    <source>
        <dbReference type="Proteomes" id="UP000077069"/>
    </source>
</evidence>
<gene>
    <name evidence="1" type="ORF">CC84DRAFT_879235</name>
</gene>
<organism evidence="1 2">
    <name type="scientific">Paraphaeosphaeria sporulosa</name>
    <dbReference type="NCBI Taxonomy" id="1460663"/>
    <lineage>
        <taxon>Eukaryota</taxon>
        <taxon>Fungi</taxon>
        <taxon>Dikarya</taxon>
        <taxon>Ascomycota</taxon>
        <taxon>Pezizomycotina</taxon>
        <taxon>Dothideomycetes</taxon>
        <taxon>Pleosporomycetidae</taxon>
        <taxon>Pleosporales</taxon>
        <taxon>Massarineae</taxon>
        <taxon>Didymosphaeriaceae</taxon>
        <taxon>Paraphaeosphaeria</taxon>
    </lineage>
</organism>
<dbReference type="Proteomes" id="UP000077069">
    <property type="component" value="Unassembled WGS sequence"/>
</dbReference>
<dbReference type="AlphaFoldDB" id="A0A177CAZ8"/>
<proteinExistence type="predicted"/>
<protein>
    <submittedName>
        <fullName evidence="1">Uncharacterized protein</fullName>
    </submittedName>
</protein>
<keyword evidence="2" id="KW-1185">Reference proteome</keyword>
<accession>A0A177CAZ8</accession>
<dbReference type="GeneID" id="28771255"/>
<dbReference type="InParanoid" id="A0A177CAZ8"/>